<dbReference type="AlphaFoldDB" id="A0A074LAR6"/>
<dbReference type="SMART" id="SM00530">
    <property type="entry name" value="HTH_XRE"/>
    <property type="match status" value="1"/>
</dbReference>
<dbReference type="CDD" id="cd00093">
    <property type="entry name" value="HTH_XRE"/>
    <property type="match status" value="1"/>
</dbReference>
<dbReference type="GeneID" id="93346159"/>
<dbReference type="Gene3D" id="1.10.260.40">
    <property type="entry name" value="lambda repressor-like DNA-binding domains"/>
    <property type="match status" value="1"/>
</dbReference>
<dbReference type="PROSITE" id="PS50943">
    <property type="entry name" value="HTH_CROC1"/>
    <property type="match status" value="1"/>
</dbReference>
<dbReference type="Pfam" id="PF01381">
    <property type="entry name" value="HTH_3"/>
    <property type="match status" value="1"/>
</dbReference>
<dbReference type="Proteomes" id="UP000650605">
    <property type="component" value="Unassembled WGS sequence"/>
</dbReference>
<dbReference type="KEGG" id="ppoy:RE92_23420"/>
<proteinExistence type="predicted"/>
<organism evidence="1 2">
    <name type="scientific">Paenibacillus polymyxa</name>
    <name type="common">Bacillus polymyxa</name>
    <dbReference type="NCBI Taxonomy" id="1406"/>
    <lineage>
        <taxon>Bacteria</taxon>
        <taxon>Bacillati</taxon>
        <taxon>Bacillota</taxon>
        <taxon>Bacilli</taxon>
        <taxon>Bacillales</taxon>
        <taxon>Paenibacillaceae</taxon>
        <taxon>Paenibacillus</taxon>
    </lineage>
</organism>
<dbReference type="GO" id="GO:0003677">
    <property type="term" value="F:DNA binding"/>
    <property type="evidence" value="ECO:0007669"/>
    <property type="project" value="InterPro"/>
</dbReference>
<dbReference type="OrthoDB" id="2472497at2"/>
<dbReference type="RefSeq" id="WP_016820733.1">
    <property type="nucleotide sequence ID" value="NZ_ALJV01000153.1"/>
</dbReference>
<reference evidence="1" key="1">
    <citation type="submission" date="2020-12" db="EMBL/GenBank/DDBJ databases">
        <title>Paenibacillus polymyxa LMG 27872: a double-edged sword.</title>
        <authorList>
            <person name="Langendries S."/>
            <person name="Garcia Mendez S."/>
            <person name="Beirinckx S."/>
            <person name="Viaene T."/>
            <person name="Baeyen S."/>
            <person name="Goeminne G."/>
            <person name="Willems A."/>
            <person name="Debode J."/>
            <person name="Goormachtig S."/>
        </authorList>
    </citation>
    <scope>NUCLEOTIDE SEQUENCE</scope>
    <source>
        <strain evidence="1">LMG 27872</strain>
    </source>
</reference>
<name>A0A074LAR6_PAEPO</name>
<protein>
    <submittedName>
        <fullName evidence="1">Helix-turn-helix transcriptional regulator</fullName>
    </submittedName>
</protein>
<dbReference type="InterPro" id="IPR001387">
    <property type="entry name" value="Cro/C1-type_HTH"/>
</dbReference>
<dbReference type="SUPFAM" id="SSF47413">
    <property type="entry name" value="lambda repressor-like DNA-binding domains"/>
    <property type="match status" value="1"/>
</dbReference>
<evidence type="ECO:0000313" key="2">
    <source>
        <dbReference type="Proteomes" id="UP000650605"/>
    </source>
</evidence>
<evidence type="ECO:0000313" key="1">
    <source>
        <dbReference type="EMBL" id="MBM0634156.1"/>
    </source>
</evidence>
<dbReference type="InterPro" id="IPR010982">
    <property type="entry name" value="Lambda_DNA-bd_dom_sf"/>
</dbReference>
<sequence length="71" mass="8330">MQKLTRGKCLLKEELKSHGRTQSWLARRTGYSRQQISNWIAGRDKMSFEAAVLISRILECKAEDLYEWELA</sequence>
<comment type="caution">
    <text evidence="1">The sequence shown here is derived from an EMBL/GenBank/DDBJ whole genome shotgun (WGS) entry which is preliminary data.</text>
</comment>
<accession>A0A074LAR6</accession>
<dbReference type="EMBL" id="JAEHFQ010000006">
    <property type="protein sequence ID" value="MBM0634156.1"/>
    <property type="molecule type" value="Genomic_DNA"/>
</dbReference>
<gene>
    <name evidence="1" type="ORF">JDW19_13645</name>
</gene>